<evidence type="ECO:0000256" key="1">
    <source>
        <dbReference type="ARBA" id="ARBA00010646"/>
    </source>
</evidence>
<dbReference type="InterPro" id="IPR002053">
    <property type="entry name" value="Glyco_hydro_25"/>
</dbReference>
<reference evidence="6" key="2">
    <citation type="submission" date="2019-09" db="UniProtKB">
        <authorList>
            <consortium name="WormBaseParasite"/>
        </authorList>
    </citation>
    <scope>IDENTIFICATION</scope>
</reference>
<dbReference type="CDD" id="cd06416">
    <property type="entry name" value="GH25_Lys1-like"/>
    <property type="match status" value="1"/>
</dbReference>
<keyword evidence="2 3" id="KW-0732">Signal</keyword>
<name>A0A3P8DRS4_HELPZ</name>
<dbReference type="GO" id="GO:0009253">
    <property type="term" value="P:peptidoglycan catabolic process"/>
    <property type="evidence" value="ECO:0007669"/>
    <property type="project" value="InterPro"/>
</dbReference>
<accession>A0A3P8DRS4</accession>
<dbReference type="Proteomes" id="UP000050761">
    <property type="component" value="Unassembled WGS sequence"/>
</dbReference>
<dbReference type="SUPFAM" id="SSF51445">
    <property type="entry name" value="(Trans)glycosidases"/>
    <property type="match status" value="1"/>
</dbReference>
<dbReference type="OrthoDB" id="25039at2759"/>
<evidence type="ECO:0000256" key="2">
    <source>
        <dbReference type="ARBA" id="ARBA00022729"/>
    </source>
</evidence>
<dbReference type="GO" id="GO:0003796">
    <property type="term" value="F:lysozyme activity"/>
    <property type="evidence" value="ECO:0007669"/>
    <property type="project" value="InterPro"/>
</dbReference>
<dbReference type="EMBL" id="UZAH01034685">
    <property type="protein sequence ID" value="VDP36618.1"/>
    <property type="molecule type" value="Genomic_DNA"/>
</dbReference>
<organism evidence="4">
    <name type="scientific">Heligmosomoides polygyrus</name>
    <name type="common">Parasitic roundworm</name>
    <dbReference type="NCBI Taxonomy" id="6339"/>
    <lineage>
        <taxon>Eukaryota</taxon>
        <taxon>Metazoa</taxon>
        <taxon>Ecdysozoa</taxon>
        <taxon>Nematoda</taxon>
        <taxon>Chromadorea</taxon>
        <taxon>Rhabditida</taxon>
        <taxon>Rhabditina</taxon>
        <taxon>Rhabditomorpha</taxon>
        <taxon>Strongyloidea</taxon>
        <taxon>Heligmosomidae</taxon>
        <taxon>Heligmosomoides</taxon>
    </lineage>
</organism>
<dbReference type="InterPro" id="IPR051595">
    <property type="entry name" value="GH25_Enzymes"/>
</dbReference>
<dbReference type="PROSITE" id="PS51904">
    <property type="entry name" value="GLYCOSYL_HYDROL_F25_2"/>
    <property type="match status" value="1"/>
</dbReference>
<evidence type="ECO:0000313" key="6">
    <source>
        <dbReference type="WBParaSite" id="HPBE_0002310901-mRNA-1"/>
    </source>
</evidence>
<evidence type="ECO:0000256" key="3">
    <source>
        <dbReference type="SAM" id="SignalP"/>
    </source>
</evidence>
<comment type="similarity">
    <text evidence="1">Belongs to the glycosyl hydrolase 25 family.</text>
</comment>
<dbReference type="PANTHER" id="PTHR23208:SF36">
    <property type="entry name" value="LYSOZYME-RELATED"/>
    <property type="match status" value="1"/>
</dbReference>
<gene>
    <name evidence="4" type="ORF">HPBE_LOCUS23107</name>
</gene>
<feature type="chain" id="PRO_5044596710" evidence="3">
    <location>
        <begin position="17"/>
        <end position="268"/>
    </location>
</feature>
<keyword evidence="5" id="KW-1185">Reference proteome</keyword>
<evidence type="ECO:0000313" key="4">
    <source>
        <dbReference type="EMBL" id="VDP36618.1"/>
    </source>
</evidence>
<dbReference type="WBParaSite" id="HPBE_0002310901-mRNA-1">
    <property type="protein sequence ID" value="HPBE_0002310901-mRNA-1"/>
    <property type="gene ID" value="HPBE_0002310901"/>
</dbReference>
<dbReference type="AlphaFoldDB" id="A0A3P8DRS4"/>
<dbReference type="InterPro" id="IPR017853">
    <property type="entry name" value="GH"/>
</dbReference>
<dbReference type="PANTHER" id="PTHR23208">
    <property type="entry name" value="LYSOZYME PROTEIN"/>
    <property type="match status" value="1"/>
</dbReference>
<dbReference type="GO" id="GO:0016998">
    <property type="term" value="P:cell wall macromolecule catabolic process"/>
    <property type="evidence" value="ECO:0007669"/>
    <property type="project" value="InterPro"/>
</dbReference>
<sequence length="268" mass="29732">MRLLILLGALSFTCHGIEPAPAGASKQYAYAVDFSAPATASAFRCIKSAGYSTVFLRAYDPTGQGRFDSNVVGNVHLAAQAGLGIEVYMTPQIRSYKNGTMQFKELIDGLTYGSVRVRTVWVQVTSPIHWDPYTQNNIAFLNQIMMAAQRYGINIGFYTNNYDWSQIANNAWVENAMLWYWRVNGGGPQGETPANFDDYHAFGHWYKPTVKQFAQVESVCGITVNRDVYALSMYKDKSMAAMVGPRPIGDVVGETFNFAPIKGLLQTN</sequence>
<evidence type="ECO:0000313" key="5">
    <source>
        <dbReference type="Proteomes" id="UP000050761"/>
    </source>
</evidence>
<dbReference type="GO" id="GO:0045087">
    <property type="term" value="P:innate immune response"/>
    <property type="evidence" value="ECO:0007669"/>
    <property type="project" value="TreeGrafter"/>
</dbReference>
<dbReference type="GO" id="GO:0007165">
    <property type="term" value="P:signal transduction"/>
    <property type="evidence" value="ECO:0007669"/>
    <property type="project" value="TreeGrafter"/>
</dbReference>
<protein>
    <submittedName>
        <fullName evidence="6">GH26 domain-containing protein</fullName>
    </submittedName>
</protein>
<reference evidence="4 5" key="1">
    <citation type="submission" date="2018-11" db="EMBL/GenBank/DDBJ databases">
        <authorList>
            <consortium name="Pathogen Informatics"/>
        </authorList>
    </citation>
    <scope>NUCLEOTIDE SEQUENCE [LARGE SCALE GENOMIC DNA]</scope>
</reference>
<proteinExistence type="inferred from homology"/>
<dbReference type="Gene3D" id="3.20.20.80">
    <property type="entry name" value="Glycosidases"/>
    <property type="match status" value="1"/>
</dbReference>
<feature type="signal peptide" evidence="3">
    <location>
        <begin position="1"/>
        <end position="16"/>
    </location>
</feature>